<evidence type="ECO:0000313" key="8">
    <source>
        <dbReference type="Proteomes" id="UP001595844"/>
    </source>
</evidence>
<feature type="domain" description="Peptidase M10 metallopeptidase" evidence="6">
    <location>
        <begin position="136"/>
        <end position="195"/>
    </location>
</feature>
<evidence type="ECO:0000313" key="7">
    <source>
        <dbReference type="EMBL" id="MFC4373125.1"/>
    </source>
</evidence>
<proteinExistence type="predicted"/>
<name>A0ABV8VB70_9NOCA</name>
<dbReference type="InterPro" id="IPR024079">
    <property type="entry name" value="MetalloPept_cat_dom_sf"/>
</dbReference>
<dbReference type="Gene3D" id="3.40.390.10">
    <property type="entry name" value="Collagenase (Catalytic Domain)"/>
    <property type="match status" value="1"/>
</dbReference>
<protein>
    <submittedName>
        <fullName evidence="7">Matrixin family metalloprotease</fullName>
        <ecNumber evidence="7">3.4.24.-</ecNumber>
    </submittedName>
</protein>
<dbReference type="SUPFAM" id="SSF55486">
    <property type="entry name" value="Metalloproteases ('zincins'), catalytic domain"/>
    <property type="match status" value="1"/>
</dbReference>
<evidence type="ECO:0000256" key="1">
    <source>
        <dbReference type="ARBA" id="ARBA00022670"/>
    </source>
</evidence>
<sequence>MNTTHQSGRAGAPFAFVAALTFLSFLFASTVLAPTASADHQWGTRHWYRASSSPAAVVQIADRTDIHPFPVTTATWAWDNPLSEVSLVYKWWNCDFAAKCVTVWEEPQINGVLGVTSAPYDSNGHIIYSHIRLDPNQNDNDHKKIWVSTHEIGHALGLNHRADTNTSVMYPYAYESNGAANSTTPDAHDVGMVDSIHAHTH</sequence>
<evidence type="ECO:0000256" key="3">
    <source>
        <dbReference type="ARBA" id="ARBA00022801"/>
    </source>
</evidence>
<keyword evidence="8" id="KW-1185">Reference proteome</keyword>
<keyword evidence="2" id="KW-0479">Metal-binding</keyword>
<comment type="caution">
    <text evidence="7">The sequence shown here is derived from an EMBL/GenBank/DDBJ whole genome shotgun (WGS) entry which is preliminary data.</text>
</comment>
<accession>A0ABV8VB70</accession>
<keyword evidence="3 7" id="KW-0378">Hydrolase</keyword>
<dbReference type="EC" id="3.4.24.-" evidence="7"/>
<feature type="signal peptide" evidence="5">
    <location>
        <begin position="1"/>
        <end position="33"/>
    </location>
</feature>
<dbReference type="RefSeq" id="WP_378555645.1">
    <property type="nucleotide sequence ID" value="NZ_JBHSDL010000004.1"/>
</dbReference>
<evidence type="ECO:0000256" key="4">
    <source>
        <dbReference type="ARBA" id="ARBA00022833"/>
    </source>
</evidence>
<keyword evidence="4" id="KW-0862">Zinc</keyword>
<dbReference type="GO" id="GO:0008237">
    <property type="term" value="F:metallopeptidase activity"/>
    <property type="evidence" value="ECO:0007669"/>
    <property type="project" value="UniProtKB-KW"/>
</dbReference>
<evidence type="ECO:0000259" key="6">
    <source>
        <dbReference type="Pfam" id="PF00413"/>
    </source>
</evidence>
<gene>
    <name evidence="7" type="ORF">ACFO5K_03340</name>
</gene>
<organism evidence="7 8">
    <name type="scientific">Nocardia halotolerans</name>
    <dbReference type="NCBI Taxonomy" id="1755878"/>
    <lineage>
        <taxon>Bacteria</taxon>
        <taxon>Bacillati</taxon>
        <taxon>Actinomycetota</taxon>
        <taxon>Actinomycetes</taxon>
        <taxon>Mycobacteriales</taxon>
        <taxon>Nocardiaceae</taxon>
        <taxon>Nocardia</taxon>
    </lineage>
</organism>
<keyword evidence="5" id="KW-0732">Signal</keyword>
<dbReference type="InterPro" id="IPR001818">
    <property type="entry name" value="Pept_M10_metallopeptidase"/>
</dbReference>
<evidence type="ECO:0000256" key="2">
    <source>
        <dbReference type="ARBA" id="ARBA00022723"/>
    </source>
</evidence>
<keyword evidence="7" id="KW-0482">Metalloprotease</keyword>
<dbReference type="Proteomes" id="UP001595844">
    <property type="component" value="Unassembled WGS sequence"/>
</dbReference>
<evidence type="ECO:0000256" key="5">
    <source>
        <dbReference type="SAM" id="SignalP"/>
    </source>
</evidence>
<dbReference type="Pfam" id="PF00413">
    <property type="entry name" value="Peptidase_M10"/>
    <property type="match status" value="1"/>
</dbReference>
<dbReference type="EMBL" id="JBHSDL010000004">
    <property type="protein sequence ID" value="MFC4373125.1"/>
    <property type="molecule type" value="Genomic_DNA"/>
</dbReference>
<reference evidence="8" key="1">
    <citation type="journal article" date="2019" name="Int. J. Syst. Evol. Microbiol.">
        <title>The Global Catalogue of Microorganisms (GCM) 10K type strain sequencing project: providing services to taxonomists for standard genome sequencing and annotation.</title>
        <authorList>
            <consortium name="The Broad Institute Genomics Platform"/>
            <consortium name="The Broad Institute Genome Sequencing Center for Infectious Disease"/>
            <person name="Wu L."/>
            <person name="Ma J."/>
        </authorList>
    </citation>
    <scope>NUCLEOTIDE SEQUENCE [LARGE SCALE GENOMIC DNA]</scope>
    <source>
        <strain evidence="8">IBRC-M 10490</strain>
    </source>
</reference>
<feature type="chain" id="PRO_5046791818" evidence="5">
    <location>
        <begin position="34"/>
        <end position="201"/>
    </location>
</feature>
<keyword evidence="1" id="KW-0645">Protease</keyword>